<keyword evidence="6 8" id="KW-0460">Magnesium</keyword>
<dbReference type="InterPro" id="IPR020848">
    <property type="entry name" value="AP_endonuclease_F1_CS"/>
</dbReference>
<dbReference type="Gene3D" id="3.60.10.10">
    <property type="entry name" value="Endonuclease/exonuclease/phosphatase"/>
    <property type="match status" value="1"/>
</dbReference>
<evidence type="ECO:0000256" key="9">
    <source>
        <dbReference type="PIRSR" id="PIRSR604808-3"/>
    </source>
</evidence>
<keyword evidence="10" id="KW-0227">DNA damage</keyword>
<evidence type="ECO:0000313" key="13">
    <source>
        <dbReference type="EMBL" id="CAG9802287.1"/>
    </source>
</evidence>
<dbReference type="GO" id="GO:0006284">
    <property type="term" value="P:base-excision repair"/>
    <property type="evidence" value="ECO:0007669"/>
    <property type="project" value="TreeGrafter"/>
</dbReference>
<reference evidence="13" key="2">
    <citation type="submission" date="2022-10" db="EMBL/GenBank/DDBJ databases">
        <authorList>
            <consortium name="ENA_rothamsted_submissions"/>
            <consortium name="culmorum"/>
            <person name="King R."/>
        </authorList>
    </citation>
    <scope>NUCLEOTIDE SEQUENCE</scope>
</reference>
<evidence type="ECO:0000256" key="2">
    <source>
        <dbReference type="ARBA" id="ARBA00001936"/>
    </source>
</evidence>
<dbReference type="PROSITE" id="PS51435">
    <property type="entry name" value="AP_NUCLEASE_F1_4"/>
    <property type="match status" value="1"/>
</dbReference>
<dbReference type="GO" id="GO:0003906">
    <property type="term" value="F:DNA-(apurinic or apyrimidinic site) endonuclease activity"/>
    <property type="evidence" value="ECO:0007669"/>
    <property type="project" value="TreeGrafter"/>
</dbReference>
<dbReference type="AlphaFoldDB" id="A0A9N9RRJ1"/>
<dbReference type="GO" id="GO:0008081">
    <property type="term" value="F:phosphoric diester hydrolase activity"/>
    <property type="evidence" value="ECO:0007669"/>
    <property type="project" value="TreeGrafter"/>
</dbReference>
<feature type="compositionally biased region" description="Basic and acidic residues" evidence="11">
    <location>
        <begin position="363"/>
        <end position="375"/>
    </location>
</feature>
<dbReference type="EMBL" id="OU895878">
    <property type="protein sequence ID" value="CAG9802287.1"/>
    <property type="molecule type" value="Genomic_DNA"/>
</dbReference>
<evidence type="ECO:0000256" key="11">
    <source>
        <dbReference type="SAM" id="MobiDB-lite"/>
    </source>
</evidence>
<comment type="cofactor">
    <cofactor evidence="2">
        <name>Mn(2+)</name>
        <dbReference type="ChEBI" id="CHEBI:29035"/>
    </cofactor>
</comment>
<name>A0A9N9RRJ1_9DIPT</name>
<feature type="binding site" evidence="8">
    <location>
        <position position="540"/>
    </location>
    <ligand>
        <name>Mg(2+)</name>
        <dbReference type="ChEBI" id="CHEBI:18420"/>
        <label>1</label>
    </ligand>
</feature>
<reference evidence="13" key="1">
    <citation type="submission" date="2022-01" db="EMBL/GenBank/DDBJ databases">
        <authorList>
            <person name="King R."/>
        </authorList>
    </citation>
    <scope>NUCLEOTIDE SEQUENCE</scope>
</reference>
<feature type="compositionally biased region" description="Basic and acidic residues" evidence="11">
    <location>
        <begin position="237"/>
        <end position="258"/>
    </location>
</feature>
<feature type="active site" description="Proton donor/acceptor" evidence="7">
    <location>
        <position position="538"/>
    </location>
</feature>
<keyword evidence="14" id="KW-1185">Reference proteome</keyword>
<feature type="binding site" evidence="8">
    <location>
        <position position="538"/>
    </location>
    <ligand>
        <name>Mg(2+)</name>
        <dbReference type="ChEBI" id="CHEBI:18420"/>
        <label>1</label>
    </ligand>
</feature>
<evidence type="ECO:0000256" key="5">
    <source>
        <dbReference type="ARBA" id="ARBA00022801"/>
    </source>
</evidence>
<dbReference type="NCBIfam" id="TIGR00195">
    <property type="entry name" value="exoDNase_III"/>
    <property type="match status" value="1"/>
</dbReference>
<feature type="compositionally biased region" description="Basic and acidic residues" evidence="11">
    <location>
        <begin position="67"/>
        <end position="82"/>
    </location>
</feature>
<dbReference type="CDD" id="cd09087">
    <property type="entry name" value="Ape1-like_AP-endo"/>
    <property type="match status" value="1"/>
</dbReference>
<feature type="compositionally biased region" description="Basic and acidic residues" evidence="11">
    <location>
        <begin position="268"/>
        <end position="277"/>
    </location>
</feature>
<dbReference type="PANTHER" id="PTHR22748">
    <property type="entry name" value="AP ENDONUCLEASE"/>
    <property type="match status" value="1"/>
</dbReference>
<evidence type="ECO:0000256" key="3">
    <source>
        <dbReference type="ARBA" id="ARBA00007092"/>
    </source>
</evidence>
<feature type="compositionally biased region" description="Basic and acidic residues" evidence="11">
    <location>
        <begin position="9"/>
        <end position="33"/>
    </location>
</feature>
<dbReference type="InterPro" id="IPR036691">
    <property type="entry name" value="Endo/exonu/phosph_ase_sf"/>
</dbReference>
<feature type="binding site" evidence="8">
    <location>
        <position position="401"/>
    </location>
    <ligand>
        <name>Mg(2+)</name>
        <dbReference type="ChEBI" id="CHEBI:18420"/>
        <label>1</label>
    </ligand>
</feature>
<feature type="compositionally biased region" description="Basic and acidic residues" evidence="11">
    <location>
        <begin position="147"/>
        <end position="162"/>
    </location>
</feature>
<feature type="compositionally biased region" description="Basic and acidic residues" evidence="11">
    <location>
        <begin position="111"/>
        <end position="123"/>
    </location>
</feature>
<dbReference type="InterPro" id="IPR004808">
    <property type="entry name" value="AP_endonuc_1"/>
</dbReference>
<evidence type="ECO:0000256" key="8">
    <source>
        <dbReference type="PIRSR" id="PIRSR604808-2"/>
    </source>
</evidence>
<evidence type="ECO:0000259" key="12">
    <source>
        <dbReference type="Pfam" id="PF03372"/>
    </source>
</evidence>
<feature type="domain" description="Endonuclease/exonuclease/phosphatase" evidence="12">
    <location>
        <begin position="398"/>
        <end position="635"/>
    </location>
</feature>
<keyword evidence="8" id="KW-0464">Manganese</keyword>
<dbReference type="InterPro" id="IPR005135">
    <property type="entry name" value="Endo/exonuclease/phosphatase"/>
</dbReference>
<comment type="similarity">
    <text evidence="3 10">Belongs to the DNA repair enzymes AP/ExoA family.</text>
</comment>
<feature type="site" description="Important for catalytic activity" evidence="9">
    <location>
        <position position="609"/>
    </location>
</feature>
<dbReference type="SUPFAM" id="SSF56219">
    <property type="entry name" value="DNase I-like"/>
    <property type="match status" value="1"/>
</dbReference>
<protein>
    <recommendedName>
        <fullName evidence="10">DNA-(apurinic or apyrimidinic site) endonuclease</fullName>
        <ecNumber evidence="10">3.1.-.-</ecNumber>
    </recommendedName>
</protein>
<feature type="site" description="Interaction with DNA substrate" evidence="9">
    <location>
        <position position="635"/>
    </location>
</feature>
<evidence type="ECO:0000256" key="6">
    <source>
        <dbReference type="ARBA" id="ARBA00022842"/>
    </source>
</evidence>
<feature type="binding site" evidence="8">
    <location>
        <position position="635"/>
    </location>
    <ligand>
        <name>Mg(2+)</name>
        <dbReference type="ChEBI" id="CHEBI:18420"/>
        <label>1</label>
    </ligand>
</feature>
<feature type="binding site" evidence="8">
    <location>
        <position position="634"/>
    </location>
    <ligand>
        <name>Mg(2+)</name>
        <dbReference type="ChEBI" id="CHEBI:18420"/>
        <label>1</label>
    </ligand>
</feature>
<dbReference type="PROSITE" id="PS00727">
    <property type="entry name" value="AP_NUCLEASE_F1_2"/>
    <property type="match status" value="1"/>
</dbReference>
<feature type="compositionally biased region" description="Basic and acidic residues" evidence="11">
    <location>
        <begin position="334"/>
        <end position="349"/>
    </location>
</feature>
<keyword evidence="4 8" id="KW-0479">Metal-binding</keyword>
<dbReference type="NCBIfam" id="TIGR00633">
    <property type="entry name" value="xth"/>
    <property type="match status" value="1"/>
</dbReference>
<comment type="catalytic activity">
    <reaction evidence="1">
        <text>Exonucleolytic cleavage in the 3'- to 5'-direction to yield nucleoside 5'-phosphates.</text>
        <dbReference type="EC" id="3.1.11.2"/>
    </reaction>
</comment>
<dbReference type="Proteomes" id="UP001153620">
    <property type="component" value="Chromosome 2"/>
</dbReference>
<keyword evidence="10" id="KW-0234">DNA repair</keyword>
<feature type="active site" description="Proton acceptor" evidence="7">
    <location>
        <position position="635"/>
    </location>
</feature>
<evidence type="ECO:0000256" key="10">
    <source>
        <dbReference type="RuleBase" id="RU362131"/>
    </source>
</evidence>
<feature type="active site" evidence="7">
    <location>
        <position position="499"/>
    </location>
</feature>
<feature type="region of interest" description="Disordered" evidence="11">
    <location>
        <begin position="1"/>
        <end position="375"/>
    </location>
</feature>
<dbReference type="GO" id="GO:0003677">
    <property type="term" value="F:DNA binding"/>
    <property type="evidence" value="ECO:0007669"/>
    <property type="project" value="InterPro"/>
</dbReference>
<accession>A0A9N9RRJ1</accession>
<dbReference type="GO" id="GO:0046872">
    <property type="term" value="F:metal ion binding"/>
    <property type="evidence" value="ECO:0007669"/>
    <property type="project" value="UniProtKB-KW"/>
</dbReference>
<feature type="compositionally biased region" description="Basic and acidic residues" evidence="11">
    <location>
        <begin position="169"/>
        <end position="205"/>
    </location>
</feature>
<feature type="site" description="Transition state stabilizer" evidence="9">
    <location>
        <position position="540"/>
    </location>
</feature>
<evidence type="ECO:0000256" key="4">
    <source>
        <dbReference type="ARBA" id="ARBA00022723"/>
    </source>
</evidence>
<dbReference type="PANTHER" id="PTHR22748:SF6">
    <property type="entry name" value="DNA-(APURINIC OR APYRIMIDINIC SITE) ENDONUCLEASE"/>
    <property type="match status" value="1"/>
</dbReference>
<evidence type="ECO:0000313" key="14">
    <source>
        <dbReference type="Proteomes" id="UP001153620"/>
    </source>
</evidence>
<gene>
    <name evidence="13" type="ORF">CHIRRI_LOCUS5200</name>
</gene>
<organism evidence="13 14">
    <name type="scientific">Chironomus riparius</name>
    <dbReference type="NCBI Taxonomy" id="315576"/>
    <lineage>
        <taxon>Eukaryota</taxon>
        <taxon>Metazoa</taxon>
        <taxon>Ecdysozoa</taxon>
        <taxon>Arthropoda</taxon>
        <taxon>Hexapoda</taxon>
        <taxon>Insecta</taxon>
        <taxon>Pterygota</taxon>
        <taxon>Neoptera</taxon>
        <taxon>Endopterygota</taxon>
        <taxon>Diptera</taxon>
        <taxon>Nematocera</taxon>
        <taxon>Chironomoidea</taxon>
        <taxon>Chironomidae</taxon>
        <taxon>Chironominae</taxon>
        <taxon>Chironomus</taxon>
    </lineage>
</organism>
<sequence>MPRVARGKKTTENNKVSDEKIDKNEVTPKDQEIPGKLSVQNDKIDEPALNGNADSKITVKATKGAKGKKESKNETEKVESKTKGATKKAVSKEVTSNDDKIEEQDVPQIPENKKRAAKKKIDEIPEEVPAAKKRNKKEPVSNGKGPQKVDDQVESIENNKKEAPKKRGAKETAKPDEQPKVDTSEPAKKRSKKIEEVPAVVDDKKRIVRRRNAIDEPMVESTEPEKPAAKKSRGKTAAKDEKLADEPKVDDLEPEKPVSKQTKGKAIKKADSKEKVSPKKAKGKGTDKSENTEQIADNVEPKKGKINKKGNKSDEKEDSIEAEPKSAPKKGKITKKDSTDEHKIDEEPKPSSPKQVKGRAAAKKAEKSAPAEKKFQNSIESDLSIDYSIKEKWNLKIVTWNISGLRSCVDKGCVDYFKQESPDVICLNEIKCGTEDEIPEKIKLDGYHTYWNVAKGMPGVGVLTKQFPEEVFYDLPGQFADEKRLITVEFKKYYLVCCYVVNAGRGLKTLDKRLEWNKAFDEYIKDLDKKKPVIIAGDMNVAHGEIDLANPKANHKNAGFTKEEREGFTQLLSNGFVDTFRQLHPDEKAYTFWSYMNNARAKNVGWRLDYFITSERFMEKVKDNVIRSTIKGSDHCPLVLFLDL</sequence>
<keyword evidence="5" id="KW-0378">Hydrolase</keyword>
<proteinExistence type="inferred from homology"/>
<dbReference type="GO" id="GO:0005634">
    <property type="term" value="C:nucleus"/>
    <property type="evidence" value="ECO:0007669"/>
    <property type="project" value="TreeGrafter"/>
</dbReference>
<dbReference type="GO" id="GO:0008311">
    <property type="term" value="F:double-stranded DNA 3'-5' DNA exonuclease activity"/>
    <property type="evidence" value="ECO:0007669"/>
    <property type="project" value="UniProtKB-EC"/>
</dbReference>
<dbReference type="Pfam" id="PF03372">
    <property type="entry name" value="Exo_endo_phos"/>
    <property type="match status" value="1"/>
</dbReference>
<dbReference type="EC" id="3.1.-.-" evidence="10"/>
<feature type="binding site" evidence="8">
    <location>
        <position position="429"/>
    </location>
    <ligand>
        <name>Mg(2+)</name>
        <dbReference type="ChEBI" id="CHEBI:18420"/>
        <label>1</label>
    </ligand>
</feature>
<evidence type="ECO:0000256" key="7">
    <source>
        <dbReference type="PIRSR" id="PIRSR604808-1"/>
    </source>
</evidence>
<dbReference type="OrthoDB" id="498125at2759"/>
<comment type="cofactor">
    <cofactor evidence="8 10">
        <name>Mg(2+)</name>
        <dbReference type="ChEBI" id="CHEBI:18420"/>
    </cofactor>
    <cofactor evidence="8 10">
        <name>Mn(2+)</name>
        <dbReference type="ChEBI" id="CHEBI:29035"/>
    </cofactor>
    <text evidence="8 10">Probably binds two magnesium or manganese ions per subunit.</text>
</comment>
<evidence type="ECO:0000256" key="1">
    <source>
        <dbReference type="ARBA" id="ARBA00000493"/>
    </source>
</evidence>